<dbReference type="Proteomes" id="UP000225706">
    <property type="component" value="Unassembled WGS sequence"/>
</dbReference>
<keyword evidence="7" id="KW-0862">Zinc</keyword>
<comment type="subcellular location">
    <subcellularLocation>
        <location evidence="1">Membrane</location>
        <topology evidence="1">Multi-pass membrane protein</topology>
    </subcellularLocation>
</comment>
<dbReference type="GO" id="GO:0016020">
    <property type="term" value="C:membrane"/>
    <property type="evidence" value="ECO:0007669"/>
    <property type="project" value="UniProtKB-SubCell"/>
</dbReference>
<evidence type="ECO:0000256" key="4">
    <source>
        <dbReference type="ARBA" id="ARBA00022723"/>
    </source>
</evidence>
<feature type="transmembrane region" description="Helical" evidence="10">
    <location>
        <begin position="196"/>
        <end position="217"/>
    </location>
</feature>
<dbReference type="SUPFAM" id="SSF57850">
    <property type="entry name" value="RING/U-box"/>
    <property type="match status" value="1"/>
</dbReference>
<name>A0A2B4S2F5_STYPI</name>
<keyword evidence="9 10" id="KW-0472">Membrane</keyword>
<keyword evidence="3 10" id="KW-0812">Transmembrane</keyword>
<dbReference type="OrthoDB" id="264354at2759"/>
<evidence type="ECO:0000256" key="2">
    <source>
        <dbReference type="ARBA" id="ARBA00022679"/>
    </source>
</evidence>
<keyword evidence="6" id="KW-0833">Ubl conjugation pathway</keyword>
<keyword evidence="8 10" id="KW-1133">Transmembrane helix</keyword>
<dbReference type="SMART" id="SM00744">
    <property type="entry name" value="RINGv"/>
    <property type="match status" value="1"/>
</dbReference>
<dbReference type="STRING" id="50429.A0A2B4S2F5"/>
<evidence type="ECO:0000256" key="7">
    <source>
        <dbReference type="ARBA" id="ARBA00022833"/>
    </source>
</evidence>
<dbReference type="GO" id="GO:0008270">
    <property type="term" value="F:zinc ion binding"/>
    <property type="evidence" value="ECO:0007669"/>
    <property type="project" value="UniProtKB-KW"/>
</dbReference>
<gene>
    <name evidence="12" type="primary">March1</name>
    <name evidence="12" type="ORF">AWC38_SpisGene11876</name>
</gene>
<dbReference type="Gene3D" id="3.30.40.10">
    <property type="entry name" value="Zinc/RING finger domain, C3HC4 (zinc finger)"/>
    <property type="match status" value="1"/>
</dbReference>
<feature type="domain" description="RING-CH-type" evidence="11">
    <location>
        <begin position="86"/>
        <end position="146"/>
    </location>
</feature>
<dbReference type="GO" id="GO:0016567">
    <property type="term" value="P:protein ubiquitination"/>
    <property type="evidence" value="ECO:0007669"/>
    <property type="project" value="TreeGrafter"/>
</dbReference>
<proteinExistence type="predicted"/>
<evidence type="ECO:0000259" key="11">
    <source>
        <dbReference type="PROSITE" id="PS51292"/>
    </source>
</evidence>
<evidence type="ECO:0000313" key="13">
    <source>
        <dbReference type="Proteomes" id="UP000225706"/>
    </source>
</evidence>
<dbReference type="AlphaFoldDB" id="A0A2B4S2F5"/>
<evidence type="ECO:0000256" key="5">
    <source>
        <dbReference type="ARBA" id="ARBA00022771"/>
    </source>
</evidence>
<dbReference type="InterPro" id="IPR011016">
    <property type="entry name" value="Znf_RING-CH"/>
</dbReference>
<organism evidence="12 13">
    <name type="scientific">Stylophora pistillata</name>
    <name type="common">Smooth cauliflower coral</name>
    <dbReference type="NCBI Taxonomy" id="50429"/>
    <lineage>
        <taxon>Eukaryota</taxon>
        <taxon>Metazoa</taxon>
        <taxon>Cnidaria</taxon>
        <taxon>Anthozoa</taxon>
        <taxon>Hexacorallia</taxon>
        <taxon>Scleractinia</taxon>
        <taxon>Astrocoeniina</taxon>
        <taxon>Pocilloporidae</taxon>
        <taxon>Stylophora</taxon>
    </lineage>
</organism>
<reference evidence="13" key="1">
    <citation type="journal article" date="2017" name="bioRxiv">
        <title>Comparative analysis of the genomes of Stylophora pistillata and Acropora digitifera provides evidence for extensive differences between species of corals.</title>
        <authorList>
            <person name="Voolstra C.R."/>
            <person name="Li Y."/>
            <person name="Liew Y.J."/>
            <person name="Baumgarten S."/>
            <person name="Zoccola D."/>
            <person name="Flot J.-F."/>
            <person name="Tambutte S."/>
            <person name="Allemand D."/>
            <person name="Aranda M."/>
        </authorList>
    </citation>
    <scope>NUCLEOTIDE SEQUENCE [LARGE SCALE GENOMIC DNA]</scope>
</reference>
<keyword evidence="13" id="KW-1185">Reference proteome</keyword>
<dbReference type="GO" id="GO:0004842">
    <property type="term" value="F:ubiquitin-protein transferase activity"/>
    <property type="evidence" value="ECO:0007669"/>
    <property type="project" value="TreeGrafter"/>
</dbReference>
<evidence type="ECO:0000256" key="9">
    <source>
        <dbReference type="ARBA" id="ARBA00023136"/>
    </source>
</evidence>
<feature type="transmembrane region" description="Helical" evidence="10">
    <location>
        <begin position="165"/>
        <end position="184"/>
    </location>
</feature>
<sequence length="269" mass="30262">MTKRAPAIETDKLSKNPGLTLTATAAIEEKEEVLEDDTTIINFADQPESVCIEMESVPDTDRNNTENSCDKSPPDTTTLYFSESDSAEVESDVCRICHSNDEMEILISPCLCTGSVKFVHHSCLMSWLQRVVMSKCELCLYPLAVKRKRKPFSKWRLPEDKPFPILWLLTFVVAMTLNVASIAKDGSQRCVSNPCIIFYVVGSAGALLGLAFFYRWLRKTVRYISKWIALNQEWTLVGPPDLRTQMGQANLAYSTKSLSETDTTREQIA</sequence>
<evidence type="ECO:0000256" key="8">
    <source>
        <dbReference type="ARBA" id="ARBA00022989"/>
    </source>
</evidence>
<evidence type="ECO:0000256" key="10">
    <source>
        <dbReference type="SAM" id="Phobius"/>
    </source>
</evidence>
<comment type="caution">
    <text evidence="12">The sequence shown here is derived from an EMBL/GenBank/DDBJ whole genome shotgun (WGS) entry which is preliminary data.</text>
</comment>
<evidence type="ECO:0000313" key="12">
    <source>
        <dbReference type="EMBL" id="PFX23596.1"/>
    </source>
</evidence>
<dbReference type="PANTHER" id="PTHR46065">
    <property type="entry name" value="E3 UBIQUITIN-PROTEIN LIGASE MARCH 2/3 FAMILY MEMBER"/>
    <property type="match status" value="1"/>
</dbReference>
<dbReference type="PANTHER" id="PTHR46065:SF3">
    <property type="entry name" value="FI20425P1"/>
    <property type="match status" value="1"/>
</dbReference>
<keyword evidence="5" id="KW-0863">Zinc-finger</keyword>
<evidence type="ECO:0000256" key="6">
    <source>
        <dbReference type="ARBA" id="ARBA00022786"/>
    </source>
</evidence>
<dbReference type="PROSITE" id="PS51292">
    <property type="entry name" value="ZF_RING_CH"/>
    <property type="match status" value="1"/>
</dbReference>
<dbReference type="EMBL" id="LSMT01000203">
    <property type="protein sequence ID" value="PFX23596.1"/>
    <property type="molecule type" value="Genomic_DNA"/>
</dbReference>
<keyword evidence="2" id="KW-0808">Transferase</keyword>
<evidence type="ECO:0000256" key="3">
    <source>
        <dbReference type="ARBA" id="ARBA00022692"/>
    </source>
</evidence>
<dbReference type="InterPro" id="IPR013083">
    <property type="entry name" value="Znf_RING/FYVE/PHD"/>
</dbReference>
<accession>A0A2B4S2F5</accession>
<protein>
    <submittedName>
        <fullName evidence="12">E3 ubiquitin-protein ligase MARCH1</fullName>
    </submittedName>
</protein>
<evidence type="ECO:0000256" key="1">
    <source>
        <dbReference type="ARBA" id="ARBA00004141"/>
    </source>
</evidence>
<dbReference type="Pfam" id="PF12906">
    <property type="entry name" value="RINGv"/>
    <property type="match status" value="1"/>
</dbReference>
<keyword evidence="4" id="KW-0479">Metal-binding</keyword>